<reference evidence="2" key="1">
    <citation type="journal article" date="2015" name="Nature">
        <title>Complex archaea that bridge the gap between prokaryotes and eukaryotes.</title>
        <authorList>
            <person name="Spang A."/>
            <person name="Saw J.H."/>
            <person name="Jorgensen S.L."/>
            <person name="Zaremba-Niedzwiedzka K."/>
            <person name="Martijn J."/>
            <person name="Lind A.E."/>
            <person name="van Eijk R."/>
            <person name="Schleper C."/>
            <person name="Guy L."/>
            <person name="Ettema T.J."/>
        </authorList>
    </citation>
    <scope>NUCLEOTIDE SEQUENCE</scope>
</reference>
<evidence type="ECO:0000313" key="2">
    <source>
        <dbReference type="EMBL" id="KKM79855.1"/>
    </source>
</evidence>
<name>A0A0F9MT96_9ZZZZ</name>
<sequence length="177" mass="19015">MPCQVFCVWLALTKGLTLQGFSLTIDVTAQEVSSERKRSTVSKSKGKSKSKARGATKAQTARIVARVASSDKPDSKATTTVTKAALVKVGKCKSLVTVVSAEQLATALGVPGKRLRGVLRQTDWLGNDGRYSHYAIDVSAKDGQTLVRRLSERFRVDFDKSMQALVKLATGNKALAS</sequence>
<dbReference type="EMBL" id="LAZR01008277">
    <property type="protein sequence ID" value="KKM79855.1"/>
    <property type="molecule type" value="Genomic_DNA"/>
</dbReference>
<organism evidence="2">
    <name type="scientific">marine sediment metagenome</name>
    <dbReference type="NCBI Taxonomy" id="412755"/>
    <lineage>
        <taxon>unclassified sequences</taxon>
        <taxon>metagenomes</taxon>
        <taxon>ecological metagenomes</taxon>
    </lineage>
</organism>
<dbReference type="AlphaFoldDB" id="A0A0F9MT96"/>
<gene>
    <name evidence="2" type="ORF">LCGC14_1345820</name>
</gene>
<protein>
    <submittedName>
        <fullName evidence="2">Uncharacterized protein</fullName>
    </submittedName>
</protein>
<feature type="compositionally biased region" description="Basic residues" evidence="1">
    <location>
        <begin position="44"/>
        <end position="54"/>
    </location>
</feature>
<proteinExistence type="predicted"/>
<feature type="region of interest" description="Disordered" evidence="1">
    <location>
        <begin position="34"/>
        <end position="59"/>
    </location>
</feature>
<evidence type="ECO:0000256" key="1">
    <source>
        <dbReference type="SAM" id="MobiDB-lite"/>
    </source>
</evidence>
<comment type="caution">
    <text evidence="2">The sequence shown here is derived from an EMBL/GenBank/DDBJ whole genome shotgun (WGS) entry which is preliminary data.</text>
</comment>
<accession>A0A0F9MT96</accession>